<sequence length="373" mass="41497">MPLKHHVTADLLQLNKPLPWDVFDGTGQLLLCKGYVISRESQMQVLLAHGLYVDESLIRTTPLPSAARPSAHYDPFRLWEHILDELGILLRTVHIEPEFLTQMNSLARLVQMLAERSPDTALAAMILTEQRRYPIIHSLHTAILCELIARRLGWDEARRTSLCCAAMTMNLAMLELQQQLCSQRRAPTPEQRRDINRHPALGAEMLLNAGVTDEVWLAAVRDHHERRGGGGYPFGITSPSAEAHLIQTCDIFSAKVSPRAARAPITAQEAARALFVQPDGGGQNPYAATLIKEVGIFPPGTCVNLANGETGIVLQRGASANTPLVMSLLNQNGLSYQHPLRRDTSLKLYEITSVVPRDKVRVRFDPEVLWRNA</sequence>
<dbReference type="Gene3D" id="1.10.3210.10">
    <property type="entry name" value="Hypothetical protein af1432"/>
    <property type="match status" value="1"/>
</dbReference>
<dbReference type="RefSeq" id="WP_327600686.1">
    <property type="nucleotide sequence ID" value="NZ_JAYXHS010000004.1"/>
</dbReference>
<comment type="caution">
    <text evidence="1">The sequence shown here is derived from an EMBL/GenBank/DDBJ whole genome shotgun (WGS) entry which is preliminary data.</text>
</comment>
<dbReference type="CDD" id="cd00077">
    <property type="entry name" value="HDc"/>
    <property type="match status" value="1"/>
</dbReference>
<evidence type="ECO:0000313" key="2">
    <source>
        <dbReference type="Proteomes" id="UP001331561"/>
    </source>
</evidence>
<organism evidence="1 2">
    <name type="scientific">Uliginosibacterium silvisoli</name>
    <dbReference type="NCBI Taxonomy" id="3114758"/>
    <lineage>
        <taxon>Bacteria</taxon>
        <taxon>Pseudomonadati</taxon>
        <taxon>Pseudomonadota</taxon>
        <taxon>Betaproteobacteria</taxon>
        <taxon>Rhodocyclales</taxon>
        <taxon>Zoogloeaceae</taxon>
        <taxon>Uliginosibacterium</taxon>
    </lineage>
</organism>
<keyword evidence="2" id="KW-1185">Reference proteome</keyword>
<gene>
    <name evidence="1" type="ORF">VVD49_18410</name>
</gene>
<accession>A0ABU6K863</accession>
<protein>
    <submittedName>
        <fullName evidence="1">HD domain-containing phosphohydrolase</fullName>
    </submittedName>
</protein>
<dbReference type="Proteomes" id="UP001331561">
    <property type="component" value="Unassembled WGS sequence"/>
</dbReference>
<evidence type="ECO:0000313" key="1">
    <source>
        <dbReference type="EMBL" id="MEC5387712.1"/>
    </source>
</evidence>
<dbReference type="EMBL" id="JAYXHS010000004">
    <property type="protein sequence ID" value="MEC5387712.1"/>
    <property type="molecule type" value="Genomic_DNA"/>
</dbReference>
<dbReference type="InterPro" id="IPR003607">
    <property type="entry name" value="HD/PDEase_dom"/>
</dbReference>
<dbReference type="PANTHER" id="PTHR43155">
    <property type="entry name" value="CYCLIC DI-GMP PHOSPHODIESTERASE PA4108-RELATED"/>
    <property type="match status" value="1"/>
</dbReference>
<dbReference type="PANTHER" id="PTHR43155:SF2">
    <property type="entry name" value="CYCLIC DI-GMP PHOSPHODIESTERASE PA4108"/>
    <property type="match status" value="1"/>
</dbReference>
<name>A0ABU6K863_9RHOO</name>
<dbReference type="SUPFAM" id="SSF109604">
    <property type="entry name" value="HD-domain/PDEase-like"/>
    <property type="match status" value="1"/>
</dbReference>
<reference evidence="1 2" key="1">
    <citation type="submission" date="2024-01" db="EMBL/GenBank/DDBJ databases">
        <title>Uliginosibacterium soil sp. nov.</title>
        <authorList>
            <person name="Lv Y."/>
        </authorList>
    </citation>
    <scope>NUCLEOTIDE SEQUENCE [LARGE SCALE GENOMIC DNA]</scope>
    <source>
        <strain evidence="1 2">H3</strain>
    </source>
</reference>
<dbReference type="Pfam" id="PF13487">
    <property type="entry name" value="HD_5"/>
    <property type="match status" value="1"/>
</dbReference>
<proteinExistence type="predicted"/>